<protein>
    <submittedName>
        <fullName evidence="6">Carcinoembryonic antigen-related cell adhesion molecule 1 isoform X1</fullName>
    </submittedName>
</protein>
<dbReference type="GO" id="GO:0009897">
    <property type="term" value="C:external side of plasma membrane"/>
    <property type="evidence" value="ECO:0007669"/>
    <property type="project" value="TreeGrafter"/>
</dbReference>
<evidence type="ECO:0000256" key="1">
    <source>
        <dbReference type="ARBA" id="ARBA00023319"/>
    </source>
</evidence>
<keyword evidence="7" id="KW-1185">Reference proteome</keyword>
<feature type="region of interest" description="Disordered" evidence="2">
    <location>
        <begin position="134"/>
        <end position="153"/>
    </location>
</feature>
<evidence type="ECO:0000256" key="2">
    <source>
        <dbReference type="SAM" id="MobiDB-lite"/>
    </source>
</evidence>
<dbReference type="AlphaFoldDB" id="A0AAV1P4R2"/>
<feature type="signal peptide" evidence="4">
    <location>
        <begin position="1"/>
        <end position="23"/>
    </location>
</feature>
<dbReference type="Gene3D" id="2.60.40.10">
    <property type="entry name" value="Immunoglobulins"/>
    <property type="match status" value="2"/>
</dbReference>
<dbReference type="SUPFAM" id="SSF48726">
    <property type="entry name" value="Immunoglobulin"/>
    <property type="match status" value="2"/>
</dbReference>
<dbReference type="Proteomes" id="UP001314229">
    <property type="component" value="Unassembled WGS sequence"/>
</dbReference>
<dbReference type="GO" id="GO:0030183">
    <property type="term" value="P:B cell differentiation"/>
    <property type="evidence" value="ECO:0007669"/>
    <property type="project" value="TreeGrafter"/>
</dbReference>
<dbReference type="Pfam" id="PF07679">
    <property type="entry name" value="I-set"/>
    <property type="match status" value="1"/>
</dbReference>
<dbReference type="InterPro" id="IPR003599">
    <property type="entry name" value="Ig_sub"/>
</dbReference>
<keyword evidence="3" id="KW-0472">Membrane</keyword>
<accession>A0AAV1P4R2</accession>
<keyword evidence="1" id="KW-0393">Immunoglobulin domain</keyword>
<organism evidence="6 7">
    <name type="scientific">Scomber scombrus</name>
    <name type="common">Atlantic mackerel</name>
    <name type="synonym">Scomber vernalis</name>
    <dbReference type="NCBI Taxonomy" id="13677"/>
    <lineage>
        <taxon>Eukaryota</taxon>
        <taxon>Metazoa</taxon>
        <taxon>Chordata</taxon>
        <taxon>Craniata</taxon>
        <taxon>Vertebrata</taxon>
        <taxon>Euteleostomi</taxon>
        <taxon>Actinopterygii</taxon>
        <taxon>Neopterygii</taxon>
        <taxon>Teleostei</taxon>
        <taxon>Neoteleostei</taxon>
        <taxon>Acanthomorphata</taxon>
        <taxon>Pelagiaria</taxon>
        <taxon>Scombriformes</taxon>
        <taxon>Scombridae</taxon>
        <taxon>Scomber</taxon>
    </lineage>
</organism>
<keyword evidence="3" id="KW-1133">Transmembrane helix</keyword>
<dbReference type="InterPro" id="IPR013098">
    <property type="entry name" value="Ig_I-set"/>
</dbReference>
<evidence type="ECO:0000313" key="6">
    <source>
        <dbReference type="EMBL" id="CAK6965284.1"/>
    </source>
</evidence>
<gene>
    <name evidence="6" type="ORF">FSCOSCO3_A007009</name>
</gene>
<evidence type="ECO:0000313" key="7">
    <source>
        <dbReference type="Proteomes" id="UP001314229"/>
    </source>
</evidence>
<dbReference type="InterPro" id="IPR013783">
    <property type="entry name" value="Ig-like_fold"/>
</dbReference>
<comment type="caution">
    <text evidence="6">The sequence shown here is derived from an EMBL/GenBank/DDBJ whole genome shotgun (WGS) entry which is preliminary data.</text>
</comment>
<feature type="domain" description="Ig-like" evidence="5">
    <location>
        <begin position="155"/>
        <end position="240"/>
    </location>
</feature>
<name>A0AAV1P4R2_SCOSC</name>
<feature type="compositionally biased region" description="Basic and acidic residues" evidence="2">
    <location>
        <begin position="309"/>
        <end position="330"/>
    </location>
</feature>
<dbReference type="Pfam" id="PF13927">
    <property type="entry name" value="Ig_3"/>
    <property type="match status" value="1"/>
</dbReference>
<dbReference type="SMART" id="SM00409">
    <property type="entry name" value="IG"/>
    <property type="match status" value="2"/>
</dbReference>
<dbReference type="EMBL" id="CAWUFR010000081">
    <property type="protein sequence ID" value="CAK6965284.1"/>
    <property type="molecule type" value="Genomic_DNA"/>
</dbReference>
<dbReference type="PANTHER" id="PTHR14334:SF2">
    <property type="entry name" value="B-CELL ANTIGEN RECEPTOR COMPLEX-ASSOCIATED PROTEIN BETA CHAIN"/>
    <property type="match status" value="1"/>
</dbReference>
<keyword evidence="3" id="KW-0812">Transmembrane</keyword>
<feature type="domain" description="Ig-like" evidence="5">
    <location>
        <begin position="25"/>
        <end position="111"/>
    </location>
</feature>
<evidence type="ECO:0000256" key="3">
    <source>
        <dbReference type="SAM" id="Phobius"/>
    </source>
</evidence>
<feature type="region of interest" description="Disordered" evidence="2">
    <location>
        <begin position="309"/>
        <end position="336"/>
    </location>
</feature>
<dbReference type="InterPro" id="IPR036179">
    <property type="entry name" value="Ig-like_dom_sf"/>
</dbReference>
<dbReference type="PROSITE" id="PS50835">
    <property type="entry name" value="IG_LIKE"/>
    <property type="match status" value="2"/>
</dbReference>
<evidence type="ECO:0000256" key="4">
    <source>
        <dbReference type="SAM" id="SignalP"/>
    </source>
</evidence>
<dbReference type="InterPro" id="IPR007110">
    <property type="entry name" value="Ig-like_dom"/>
</dbReference>
<dbReference type="GO" id="GO:0050853">
    <property type="term" value="P:B cell receptor signaling pathway"/>
    <property type="evidence" value="ECO:0007669"/>
    <property type="project" value="TreeGrafter"/>
</dbReference>
<dbReference type="InterPro" id="IPR003598">
    <property type="entry name" value="Ig_sub2"/>
</dbReference>
<keyword evidence="4" id="KW-0732">Signal</keyword>
<feature type="transmembrane region" description="Helical" evidence="3">
    <location>
        <begin position="281"/>
        <end position="303"/>
    </location>
</feature>
<evidence type="ECO:0000259" key="5">
    <source>
        <dbReference type="PROSITE" id="PS50835"/>
    </source>
</evidence>
<reference evidence="6 7" key="1">
    <citation type="submission" date="2024-01" db="EMBL/GenBank/DDBJ databases">
        <authorList>
            <person name="Alioto T."/>
            <person name="Alioto T."/>
            <person name="Gomez Garrido J."/>
        </authorList>
    </citation>
    <scope>NUCLEOTIDE SEQUENCE [LARGE SCALE GENOMIC DNA]</scope>
</reference>
<dbReference type="GO" id="GO:0019815">
    <property type="term" value="C:B cell receptor complex"/>
    <property type="evidence" value="ECO:0007669"/>
    <property type="project" value="TreeGrafter"/>
</dbReference>
<proteinExistence type="predicted"/>
<dbReference type="PANTHER" id="PTHR14334">
    <property type="entry name" value="B-CELL ANTIGEN RECEPTOR COMPLEX-ASSOCIATED PROTEIN"/>
    <property type="match status" value="1"/>
</dbReference>
<feature type="compositionally biased region" description="Basic and acidic residues" evidence="2">
    <location>
        <begin position="134"/>
        <end position="147"/>
    </location>
</feature>
<feature type="chain" id="PRO_5043370830" evidence="4">
    <location>
        <begin position="24"/>
        <end position="336"/>
    </location>
</feature>
<dbReference type="SMART" id="SM00408">
    <property type="entry name" value="IGc2"/>
    <property type="match status" value="2"/>
</dbReference>
<sequence>MKLPLNCQLLIALCALLSWSVSSTDTLIVTQTPHVTVTEGDPVNIDCCWTGIFERVVVQWLNNQTRIENKTDIISINTSKGSLQNEARTCSTLTFTNISREDSDIYFCKVSVEIPSLIVAEGNGTVITVLDRESTDENTHENMKDNTADSVSSTDTIVVTQTPHVSVMEGDAVNITCSWTETFERVRVHWLKNQMELKNKIIILKYTSQGSLQKESCDCSTLTFTSITREDSDTYICKVTVEIPFFIEAKGNGTVITVLDRESTDENTKDNTADGSYQKNVLIFVLRCLPILSLVLTLLYFNYRLTKSHQDKTASPGKKEEDQSEEKRDEIETEAE</sequence>